<name>A0A0L6JUM4_9FIRM</name>
<dbReference type="SMART" id="SM00448">
    <property type="entry name" value="REC"/>
    <property type="match status" value="1"/>
</dbReference>
<dbReference type="eggNOG" id="COG2201">
    <property type="taxonomic scope" value="Bacteria"/>
</dbReference>
<dbReference type="Pfam" id="PF01339">
    <property type="entry name" value="CheB_methylest"/>
    <property type="match status" value="1"/>
</dbReference>
<dbReference type="PANTHER" id="PTHR42872:SF6">
    <property type="entry name" value="PROTEIN-GLUTAMATE METHYLESTERASE_PROTEIN-GLUTAMINE GLUTAMINASE"/>
    <property type="match status" value="1"/>
</dbReference>
<dbReference type="CDD" id="cd17541">
    <property type="entry name" value="REC_CheB-like"/>
    <property type="match status" value="1"/>
</dbReference>
<dbReference type="SUPFAM" id="SSF52172">
    <property type="entry name" value="CheY-like"/>
    <property type="match status" value="1"/>
</dbReference>
<dbReference type="Pfam" id="PF00072">
    <property type="entry name" value="Response_reg"/>
    <property type="match status" value="1"/>
</dbReference>
<organism evidence="11 12">
    <name type="scientific">Pseudobacteroides cellulosolvens ATCC 35603 = DSM 2933</name>
    <dbReference type="NCBI Taxonomy" id="398512"/>
    <lineage>
        <taxon>Bacteria</taxon>
        <taxon>Bacillati</taxon>
        <taxon>Bacillota</taxon>
        <taxon>Clostridia</taxon>
        <taxon>Eubacteriales</taxon>
        <taxon>Oscillospiraceae</taxon>
        <taxon>Pseudobacteroides</taxon>
    </lineage>
</organism>
<dbReference type="Gene3D" id="3.40.50.2300">
    <property type="match status" value="1"/>
</dbReference>
<sequence length="361" mass="39205">MVILDILKVLVVDDSAVYRKILSMAVEKTGLALAEHTASNGTLAIERLQHGKYDVVIMDVNMPELDGIQTLKIISERWPETHVIMVSSTGGKNAKTTIEALGCGALDFIIKPLEQDYEKNMEIVARFLKGLFTQIQVKRAGAAKTAKTESTVTPVNTINHGKIGINGVDMVLVASSTGGPSALERIFNGFGRNFYKPMLIVQHMPPDFTRVLAESLDKKSEMKFIEGKDGDGIRAGQAILAPGGYHMEIAKGSEAVKKICITSGSYVNGVRPAADVLFKSVAKEYQGARILTVILTGMGSDGLEGVRELKQKCLCYCITQSEESCVVYGMPRSIKEAGLSDEVLDIDRIAERIVRISEHGS</sequence>
<keyword evidence="6 8" id="KW-0597">Phosphoprotein</keyword>
<dbReference type="InterPro" id="IPR035909">
    <property type="entry name" value="CheB_C"/>
</dbReference>
<dbReference type="InterPro" id="IPR008248">
    <property type="entry name" value="CheB-like"/>
</dbReference>
<evidence type="ECO:0000256" key="8">
    <source>
        <dbReference type="PROSITE-ProRule" id="PRU00169"/>
    </source>
</evidence>
<dbReference type="EC" id="3.1.1.61" evidence="6"/>
<dbReference type="GO" id="GO:0006935">
    <property type="term" value="P:chemotaxis"/>
    <property type="evidence" value="ECO:0007669"/>
    <property type="project" value="UniProtKB-UniRule"/>
</dbReference>
<comment type="function">
    <text evidence="6">Involved in chemotaxis. Part of a chemotaxis signal transduction system that modulates chemotaxis in response to various stimuli. Catalyzes the demethylation of specific methylglutamate residues introduced into the chemoreceptors (methyl-accepting chemotaxis proteins or MCP) by CheR. Also mediates the irreversible deamidation of specific glutamine residues to glutamic acid.</text>
</comment>
<dbReference type="STRING" id="398512.Bccel_4830"/>
<comment type="caution">
    <text evidence="11">The sequence shown here is derived from an EMBL/GenBank/DDBJ whole genome shotgun (WGS) entry which is preliminary data.</text>
</comment>
<evidence type="ECO:0000256" key="4">
    <source>
        <dbReference type="ARBA" id="ARBA00024867"/>
    </source>
</evidence>
<reference evidence="12" key="1">
    <citation type="submission" date="2015-07" db="EMBL/GenBank/DDBJ databases">
        <title>Near-Complete Genome Sequence of the Cellulolytic Bacterium Bacteroides (Pseudobacteroides) cellulosolvens ATCC 35603.</title>
        <authorList>
            <person name="Dassa B."/>
            <person name="Utturkar S.M."/>
            <person name="Klingeman D.M."/>
            <person name="Hurt R.A."/>
            <person name="Keller M."/>
            <person name="Xu J."/>
            <person name="Reddy Y.H.K."/>
            <person name="Borovok I."/>
            <person name="Grinberg I.R."/>
            <person name="Lamed R."/>
            <person name="Zhivin O."/>
            <person name="Bayer E.A."/>
            <person name="Brown S.D."/>
        </authorList>
    </citation>
    <scope>NUCLEOTIDE SEQUENCE [LARGE SCALE GENOMIC DNA]</scope>
    <source>
        <strain evidence="12">DSM 2933</strain>
    </source>
</reference>
<dbReference type="PANTHER" id="PTHR42872">
    <property type="entry name" value="PROTEIN-GLUTAMATE METHYLESTERASE/PROTEIN-GLUTAMINE GLUTAMINASE"/>
    <property type="match status" value="1"/>
</dbReference>
<dbReference type="PIRSF" id="PIRSF000876">
    <property type="entry name" value="RR_chemtxs_CheB"/>
    <property type="match status" value="1"/>
</dbReference>
<dbReference type="EMBL" id="LGTC01000001">
    <property type="protein sequence ID" value="KNY29556.1"/>
    <property type="molecule type" value="Genomic_DNA"/>
</dbReference>
<feature type="active site" evidence="6 7">
    <location>
        <position position="176"/>
    </location>
</feature>
<dbReference type="PROSITE" id="PS50122">
    <property type="entry name" value="CHEB"/>
    <property type="match status" value="1"/>
</dbReference>
<dbReference type="CDD" id="cd16432">
    <property type="entry name" value="CheB_Rec"/>
    <property type="match status" value="1"/>
</dbReference>
<dbReference type="HAMAP" id="MF_00099">
    <property type="entry name" value="CheB_chemtxs"/>
    <property type="match status" value="1"/>
</dbReference>
<dbReference type="NCBIfam" id="NF001965">
    <property type="entry name" value="PRK00742.1"/>
    <property type="match status" value="1"/>
</dbReference>
<keyword evidence="12" id="KW-1185">Reference proteome</keyword>
<comment type="catalytic activity">
    <reaction evidence="6">
        <text>L-glutaminyl-[protein] + H2O = L-glutamyl-[protein] + NH4(+)</text>
        <dbReference type="Rhea" id="RHEA:16441"/>
        <dbReference type="Rhea" id="RHEA-COMP:10207"/>
        <dbReference type="Rhea" id="RHEA-COMP:10208"/>
        <dbReference type="ChEBI" id="CHEBI:15377"/>
        <dbReference type="ChEBI" id="CHEBI:28938"/>
        <dbReference type="ChEBI" id="CHEBI:29973"/>
        <dbReference type="ChEBI" id="CHEBI:30011"/>
        <dbReference type="EC" id="3.5.1.44"/>
    </reaction>
</comment>
<feature type="active site" evidence="6 7">
    <location>
        <position position="301"/>
    </location>
</feature>
<keyword evidence="2 6" id="KW-0145">Chemotaxis</keyword>
<comment type="catalytic activity">
    <reaction evidence="5 6">
        <text>[protein]-L-glutamate 5-O-methyl ester + H2O = L-glutamyl-[protein] + methanol + H(+)</text>
        <dbReference type="Rhea" id="RHEA:23236"/>
        <dbReference type="Rhea" id="RHEA-COMP:10208"/>
        <dbReference type="Rhea" id="RHEA-COMP:10311"/>
        <dbReference type="ChEBI" id="CHEBI:15377"/>
        <dbReference type="ChEBI" id="CHEBI:15378"/>
        <dbReference type="ChEBI" id="CHEBI:17790"/>
        <dbReference type="ChEBI" id="CHEBI:29973"/>
        <dbReference type="ChEBI" id="CHEBI:82795"/>
        <dbReference type="EC" id="3.1.1.61"/>
    </reaction>
</comment>
<dbReference type="Proteomes" id="UP000036923">
    <property type="component" value="Unassembled WGS sequence"/>
</dbReference>
<feature type="modified residue" description="4-aspartylphosphate" evidence="6 8">
    <location>
        <position position="59"/>
    </location>
</feature>
<protein>
    <recommendedName>
        <fullName evidence="6">Protein-glutamate methylesterase/protein-glutamine glutaminase</fullName>
        <ecNumber evidence="6">3.1.1.61</ecNumber>
        <ecNumber evidence="6">3.5.1.44</ecNumber>
    </recommendedName>
</protein>
<evidence type="ECO:0000259" key="9">
    <source>
        <dbReference type="PROSITE" id="PS50110"/>
    </source>
</evidence>
<dbReference type="Gene3D" id="3.40.50.180">
    <property type="entry name" value="Methylesterase CheB, C-terminal domain"/>
    <property type="match status" value="1"/>
</dbReference>
<feature type="domain" description="Response regulatory" evidence="9">
    <location>
        <begin position="8"/>
        <end position="126"/>
    </location>
</feature>
<evidence type="ECO:0000256" key="7">
    <source>
        <dbReference type="PROSITE-ProRule" id="PRU00050"/>
    </source>
</evidence>
<evidence type="ECO:0000256" key="6">
    <source>
        <dbReference type="HAMAP-Rule" id="MF_00099"/>
    </source>
</evidence>
<evidence type="ECO:0000259" key="10">
    <source>
        <dbReference type="PROSITE" id="PS50122"/>
    </source>
</evidence>
<dbReference type="PROSITE" id="PS50110">
    <property type="entry name" value="RESPONSE_REGULATORY"/>
    <property type="match status" value="1"/>
</dbReference>
<dbReference type="InterPro" id="IPR011006">
    <property type="entry name" value="CheY-like_superfamily"/>
</dbReference>
<dbReference type="GO" id="GO:0000156">
    <property type="term" value="F:phosphorelay response regulator activity"/>
    <property type="evidence" value="ECO:0007669"/>
    <property type="project" value="InterPro"/>
</dbReference>
<dbReference type="GO" id="GO:0005737">
    <property type="term" value="C:cytoplasm"/>
    <property type="evidence" value="ECO:0007669"/>
    <property type="project" value="UniProtKB-SubCell"/>
</dbReference>
<gene>
    <name evidence="6" type="primary">cheB</name>
    <name evidence="11" type="ORF">Bccel_4830</name>
</gene>
<comment type="similarity">
    <text evidence="6">Belongs to the CheB family.</text>
</comment>
<keyword evidence="3 6" id="KW-0378">Hydrolase</keyword>
<dbReference type="PATRIC" id="fig|398512.5.peg.5061"/>
<feature type="domain" description="CheB-type methylesterase" evidence="10">
    <location>
        <begin position="164"/>
        <end position="360"/>
    </location>
</feature>
<proteinExistence type="inferred from homology"/>
<dbReference type="EC" id="3.5.1.44" evidence="6"/>
<feature type="active site" evidence="6 7">
    <location>
        <position position="203"/>
    </location>
</feature>
<evidence type="ECO:0000313" key="11">
    <source>
        <dbReference type="EMBL" id="KNY29556.1"/>
    </source>
</evidence>
<dbReference type="AlphaFoldDB" id="A0A0L6JUM4"/>
<accession>A0A0L6JUM4</accession>
<dbReference type="InterPro" id="IPR001789">
    <property type="entry name" value="Sig_transdc_resp-reg_receiver"/>
</dbReference>
<dbReference type="SUPFAM" id="SSF52738">
    <property type="entry name" value="Methylesterase CheB, C-terminal domain"/>
    <property type="match status" value="1"/>
</dbReference>
<comment type="subcellular location">
    <subcellularLocation>
        <location evidence="6">Cytoplasm</location>
    </subcellularLocation>
</comment>
<dbReference type="InterPro" id="IPR000673">
    <property type="entry name" value="Sig_transdc_resp-reg_Me-estase"/>
</dbReference>
<comment type="PTM">
    <text evidence="6">Phosphorylated by CheA. Phosphorylation of the N-terminal regulatory domain activates the methylesterase activity.</text>
</comment>
<evidence type="ECO:0000256" key="1">
    <source>
        <dbReference type="ARBA" id="ARBA00022490"/>
    </source>
</evidence>
<evidence type="ECO:0000256" key="2">
    <source>
        <dbReference type="ARBA" id="ARBA00022500"/>
    </source>
</evidence>
<comment type="domain">
    <text evidence="6">Contains a C-terminal catalytic domain, and an N-terminal region which modulates catalytic activity.</text>
</comment>
<evidence type="ECO:0000256" key="3">
    <source>
        <dbReference type="ARBA" id="ARBA00022801"/>
    </source>
</evidence>
<evidence type="ECO:0000256" key="5">
    <source>
        <dbReference type="ARBA" id="ARBA00048267"/>
    </source>
</evidence>
<evidence type="ECO:0000313" key="12">
    <source>
        <dbReference type="Proteomes" id="UP000036923"/>
    </source>
</evidence>
<dbReference type="GO" id="GO:0008984">
    <property type="term" value="F:protein-glutamate methylesterase activity"/>
    <property type="evidence" value="ECO:0007669"/>
    <property type="project" value="UniProtKB-UniRule"/>
</dbReference>
<comment type="function">
    <text evidence="4">May play the central regulatory role in sporulation. It may be an element of the effector pathway responsible for the activation of sporulation genes in response to nutritional stress. Spo0A may act in concert with spo0H (a sigma factor) to control the expression of some genes that are critical to the sporulation process.</text>
</comment>
<keyword evidence="1 6" id="KW-0963">Cytoplasm</keyword>
<dbReference type="GO" id="GO:0050568">
    <property type="term" value="F:protein-glutamine glutaminase activity"/>
    <property type="evidence" value="ECO:0007669"/>
    <property type="project" value="UniProtKB-UniRule"/>
</dbReference>